<protein>
    <recommendedName>
        <fullName evidence="2">Methyltransferase</fullName>
    </recommendedName>
</protein>
<dbReference type="SUPFAM" id="SSF53335">
    <property type="entry name" value="S-adenosyl-L-methionine-dependent methyltransferases"/>
    <property type="match status" value="1"/>
</dbReference>
<evidence type="ECO:0000313" key="1">
    <source>
        <dbReference type="EMBL" id="QHU10289.1"/>
    </source>
</evidence>
<dbReference type="Gene3D" id="3.40.50.150">
    <property type="entry name" value="Vaccinia Virus protein VP39"/>
    <property type="match status" value="1"/>
</dbReference>
<sequence length="384" mass="44624">MRFLLLEHFLSIFSNIPDNLNTLVKFRKNAKVKTARTIVPLGTYISDKSVSEKDIEMIYENFVGRAEYLARFYKVSLETANGKPLPISGQVDAMPIKAINNDYLVVYKNIIRNMFYKDILQNTQSGLENTPSFLDVLGDFYLRGIIDYKLLTPSSLHYMREGRLGSVFSSYYFRASIMNPLVPYSINHSYLKGRRIFTPTLGWGSYCYGFLECPMVEEYVGVDVIPQVCKKTAEFAAKFYGSKKTTIFCEPSENLLKHTTFRQKYKAYFDVVFFSPPYYRLEMYSGKNQSTQRYKSYEEWLENYWGETMELCWWVLRPSGKMCYILSGYGSENTRGYYDLLGNMNHLAKLRFGSSPKVFDMGNKNAHMTKHRETGEKIVVFSKT</sequence>
<organism evidence="1">
    <name type="scientific">viral metagenome</name>
    <dbReference type="NCBI Taxonomy" id="1070528"/>
    <lineage>
        <taxon>unclassified sequences</taxon>
        <taxon>metagenomes</taxon>
        <taxon>organismal metagenomes</taxon>
    </lineage>
</organism>
<dbReference type="InterPro" id="IPR029063">
    <property type="entry name" value="SAM-dependent_MTases_sf"/>
</dbReference>
<proteinExistence type="predicted"/>
<dbReference type="AlphaFoldDB" id="A0A6C0JXR0"/>
<name>A0A6C0JXR0_9ZZZZ</name>
<evidence type="ECO:0008006" key="2">
    <source>
        <dbReference type="Google" id="ProtNLM"/>
    </source>
</evidence>
<dbReference type="EMBL" id="MN740753">
    <property type="protein sequence ID" value="QHU10289.1"/>
    <property type="molecule type" value="Genomic_DNA"/>
</dbReference>
<reference evidence="1" key="1">
    <citation type="journal article" date="2020" name="Nature">
        <title>Giant virus diversity and host interactions through global metagenomics.</title>
        <authorList>
            <person name="Schulz F."/>
            <person name="Roux S."/>
            <person name="Paez-Espino D."/>
            <person name="Jungbluth S."/>
            <person name="Walsh D.A."/>
            <person name="Denef V.J."/>
            <person name="McMahon K.D."/>
            <person name="Konstantinidis K.T."/>
            <person name="Eloe-Fadrosh E.A."/>
            <person name="Kyrpides N.C."/>
            <person name="Woyke T."/>
        </authorList>
    </citation>
    <scope>NUCLEOTIDE SEQUENCE</scope>
    <source>
        <strain evidence="1">GVMAG-S-1101164-67</strain>
    </source>
</reference>
<accession>A0A6C0JXR0</accession>